<dbReference type="Pfam" id="PF13560">
    <property type="entry name" value="HTH_31"/>
    <property type="match status" value="1"/>
</dbReference>
<feature type="compositionally biased region" description="Polar residues" evidence="2">
    <location>
        <begin position="24"/>
        <end position="37"/>
    </location>
</feature>
<feature type="domain" description="HTH cro/C1-type" evidence="3">
    <location>
        <begin position="121"/>
        <end position="176"/>
    </location>
</feature>
<reference evidence="4 5" key="1">
    <citation type="submission" date="2024-06" db="EMBL/GenBank/DDBJ databases">
        <title>The Natural Products Discovery Center: Release of the First 8490 Sequenced Strains for Exploring Actinobacteria Biosynthetic Diversity.</title>
        <authorList>
            <person name="Kalkreuter E."/>
            <person name="Kautsar S.A."/>
            <person name="Yang D."/>
            <person name="Bader C.D."/>
            <person name="Teijaro C.N."/>
            <person name="Fluegel L."/>
            <person name="Davis C.M."/>
            <person name="Simpson J.R."/>
            <person name="Lauterbach L."/>
            <person name="Steele A.D."/>
            <person name="Gui C."/>
            <person name="Meng S."/>
            <person name="Li G."/>
            <person name="Viehrig K."/>
            <person name="Ye F."/>
            <person name="Su P."/>
            <person name="Kiefer A.F."/>
            <person name="Nichols A."/>
            <person name="Cepeda A.J."/>
            <person name="Yan W."/>
            <person name="Fan B."/>
            <person name="Jiang Y."/>
            <person name="Adhikari A."/>
            <person name="Zheng C.-J."/>
            <person name="Schuster L."/>
            <person name="Cowan T.M."/>
            <person name="Smanski M.J."/>
            <person name="Chevrette M.G."/>
            <person name="De Carvalho L.P.S."/>
            <person name="Shen B."/>
        </authorList>
    </citation>
    <scope>NUCLEOTIDE SEQUENCE [LARGE SCALE GENOMIC DNA]</scope>
    <source>
        <strain evidence="4 5">NPDC048946</strain>
    </source>
</reference>
<feature type="domain" description="HTH cro/C1-type" evidence="3">
    <location>
        <begin position="596"/>
        <end position="629"/>
    </location>
</feature>
<feature type="domain" description="HTH cro/C1-type" evidence="3">
    <location>
        <begin position="661"/>
        <end position="695"/>
    </location>
</feature>
<proteinExistence type="predicted"/>
<dbReference type="EMBL" id="JBEZFP010000097">
    <property type="protein sequence ID" value="MEU8137703.1"/>
    <property type="molecule type" value="Genomic_DNA"/>
</dbReference>
<dbReference type="Gene3D" id="1.10.260.40">
    <property type="entry name" value="lambda repressor-like DNA-binding domains"/>
    <property type="match status" value="11"/>
</dbReference>
<evidence type="ECO:0000259" key="3">
    <source>
        <dbReference type="PROSITE" id="PS50943"/>
    </source>
</evidence>
<dbReference type="InterPro" id="IPR050807">
    <property type="entry name" value="TransReg_Diox_bact_type"/>
</dbReference>
<evidence type="ECO:0000256" key="2">
    <source>
        <dbReference type="SAM" id="MobiDB-lite"/>
    </source>
</evidence>
<feature type="region of interest" description="Disordered" evidence="2">
    <location>
        <begin position="863"/>
        <end position="888"/>
    </location>
</feature>
<dbReference type="Pfam" id="PF01381">
    <property type="entry name" value="HTH_3"/>
    <property type="match status" value="7"/>
</dbReference>
<gene>
    <name evidence="4" type="ORF">AB0C36_29840</name>
</gene>
<dbReference type="PROSITE" id="PS50943">
    <property type="entry name" value="HTH_CROC1"/>
    <property type="match status" value="11"/>
</dbReference>
<dbReference type="Proteomes" id="UP001551482">
    <property type="component" value="Unassembled WGS sequence"/>
</dbReference>
<dbReference type="SUPFAM" id="SSF47413">
    <property type="entry name" value="lambda repressor-like DNA-binding domains"/>
    <property type="match status" value="11"/>
</dbReference>
<name>A0ABV3DPM1_9ACTN</name>
<feature type="region of interest" description="Disordered" evidence="2">
    <location>
        <begin position="1"/>
        <end position="55"/>
    </location>
</feature>
<organism evidence="4 5">
    <name type="scientific">Streptodolium elevatio</name>
    <dbReference type="NCBI Taxonomy" id="3157996"/>
    <lineage>
        <taxon>Bacteria</taxon>
        <taxon>Bacillati</taxon>
        <taxon>Actinomycetota</taxon>
        <taxon>Actinomycetes</taxon>
        <taxon>Kitasatosporales</taxon>
        <taxon>Streptomycetaceae</taxon>
        <taxon>Streptodolium</taxon>
    </lineage>
</organism>
<feature type="domain" description="HTH cro/C1-type" evidence="3">
    <location>
        <begin position="58"/>
        <end position="111"/>
    </location>
</feature>
<feature type="domain" description="HTH cro/C1-type" evidence="3">
    <location>
        <begin position="255"/>
        <end position="310"/>
    </location>
</feature>
<comment type="caution">
    <text evidence="4">The sequence shown here is derived from an EMBL/GenBank/DDBJ whole genome shotgun (WGS) entry which is preliminary data.</text>
</comment>
<feature type="domain" description="HTH cro/C1-type" evidence="3">
    <location>
        <begin position="728"/>
        <end position="779"/>
    </location>
</feature>
<evidence type="ECO:0000256" key="1">
    <source>
        <dbReference type="ARBA" id="ARBA00023125"/>
    </source>
</evidence>
<dbReference type="PANTHER" id="PTHR46797">
    <property type="entry name" value="HTH-TYPE TRANSCRIPTIONAL REGULATOR"/>
    <property type="match status" value="1"/>
</dbReference>
<dbReference type="SMART" id="SM00530">
    <property type="entry name" value="HTH_XRE"/>
    <property type="match status" value="12"/>
</dbReference>
<feature type="domain" description="HTH cro/C1-type" evidence="3">
    <location>
        <begin position="186"/>
        <end position="240"/>
    </location>
</feature>
<protein>
    <submittedName>
        <fullName evidence="4">Helix-turn-helix domain-containing protein</fullName>
    </submittedName>
</protein>
<dbReference type="PANTHER" id="PTHR46797:SF1">
    <property type="entry name" value="METHYLPHOSPHONATE SYNTHASE"/>
    <property type="match status" value="1"/>
</dbReference>
<feature type="domain" description="HTH cro/C1-type" evidence="3">
    <location>
        <begin position="476"/>
        <end position="526"/>
    </location>
</feature>
<accession>A0ABV3DPM1</accession>
<dbReference type="RefSeq" id="WP_358359983.1">
    <property type="nucleotide sequence ID" value="NZ_JBEZFP010000097.1"/>
</dbReference>
<evidence type="ECO:0000313" key="5">
    <source>
        <dbReference type="Proteomes" id="UP001551482"/>
    </source>
</evidence>
<feature type="domain" description="HTH cro/C1-type" evidence="3">
    <location>
        <begin position="413"/>
        <end position="449"/>
    </location>
</feature>
<feature type="domain" description="HTH cro/C1-type" evidence="3">
    <location>
        <begin position="534"/>
        <end position="588"/>
    </location>
</feature>
<sequence>MAGENEPNPWIAAGQAAHDRAVRTQDQAIETQDQGVATQDEAVGTQDQVADREAPPNNLRAARGHLTQQQLSDRSGVPRDQIGRIETGARRASPTTAQALADALGTTPEALALNEKREHPVATARKAAGLTQRGLAERTGLNQATIAALESGGQEYLRLDNAHRVASALSTDIRSLGLLPDGLHPVAERRWEEGLTASQVAERAGVSRSHLNHIESGAKSASPATAEALASVLGSTPEALGFMSDPSAAAPTHPVAVSRLAAGMTPTELAERANVSPSYISRIESGQMTHPRIGPAHAIAAALGTDVRTLGFIPAELHPLAERRWERGFTQEQLAEASGIARSVVARIEDGRKQPDAETLAALGAVLDGDQPPQPKAPRAEARPSKTVRASAPAPEPEPQRMVTVSELADSALRREREALGMSRAALAEAAGVSKEAIAGIETGRTREPWHATVRSLQSALIANGADFVAEPDFDLQGAREALGVSGPQLAERAGIARTTLREIEVNGQRPTVQVMDALRAAVDDFASNTAPGIREQREQLGLTQIQLATRAGIQRQTLAGLESGELQSQHITRRAVEDALSTARDELGGDPNFDVAAERHALGLTQGELAGRAGVISNAVSELERGETTRDFDLRVAVRRALDEVAAEGGEAAGRLDFDVAEMRSHLGLTQTALAERAGVHEHTVANAETGKYERPARATVEGIRTAIADVVTEITAERNFDPAPVREAFGLTVDQLAARSGIGAETIRAIERGDRATPRAQTMTALRTALADVANDFANGRSPDLPPDEPSVRVSVEEYSEVRRDREVGDLTVEELAELSGVPVAVINRIEAEPDYQPGEAVMRALREGFNQADVIRYAEGGTPDGPSADAEATKPAAEATNPAGEVPASVVEGRVSVPVGPLRVEVPDAPARPELPAAPPLPPHLTRLGEQAAYFDASMRGFPAGREAGAAAAAAAEVPWGQEAGNAGRAPVLSVDHGGERLAEARRTASENDVGADEQVGVDWEAEAPLTAPVGAADAARGADALREATFSPTGPGSGLTAAEVHQQRFEQSAWDGFQQGWTQTMAERALLEARNRPELAAPDVTPDLHADALAAIGHAPGGTPPQAAPAAGLEARRGAEAETGGEPGGAARPGTASGERGVDDPAPRPGAPGPETSGSDPAPEPAPQVGMSGPAGPVSGADPAILGLSTAATRSTAAPEQSVAESEPAPAPTPAPELSTSPALEREQSKE</sequence>
<feature type="region of interest" description="Disordered" evidence="2">
    <location>
        <begin position="1099"/>
        <end position="1235"/>
    </location>
</feature>
<dbReference type="InterPro" id="IPR001387">
    <property type="entry name" value="Cro/C1-type_HTH"/>
</dbReference>
<dbReference type="InterPro" id="IPR010982">
    <property type="entry name" value="Lambda_DNA-bd_dom_sf"/>
</dbReference>
<feature type="domain" description="HTH cro/C1-type" evidence="3">
    <location>
        <begin position="320"/>
        <end position="374"/>
    </location>
</feature>
<dbReference type="CDD" id="cd00093">
    <property type="entry name" value="HTH_XRE"/>
    <property type="match status" value="11"/>
</dbReference>
<feature type="region of interest" description="Disordered" evidence="2">
    <location>
        <begin position="365"/>
        <end position="400"/>
    </location>
</feature>
<keyword evidence="1" id="KW-0238">DNA-binding</keyword>
<feature type="compositionally biased region" description="Low complexity" evidence="2">
    <location>
        <begin position="1125"/>
        <end position="1140"/>
    </location>
</feature>
<keyword evidence="5" id="KW-1185">Reference proteome</keyword>
<evidence type="ECO:0000313" key="4">
    <source>
        <dbReference type="EMBL" id="MEU8137703.1"/>
    </source>
</evidence>
<feature type="compositionally biased region" description="Low complexity" evidence="2">
    <location>
        <begin position="1201"/>
        <end position="1212"/>
    </location>
</feature>
<feature type="compositionally biased region" description="Low complexity" evidence="2">
    <location>
        <begin position="871"/>
        <end position="886"/>
    </location>
</feature>